<dbReference type="AlphaFoldDB" id="A0A0S4IVD1"/>
<protein>
    <submittedName>
        <fullName evidence="1">GPI-anchored surface protein, putative</fullName>
    </submittedName>
</protein>
<proteinExistence type="predicted"/>
<dbReference type="InterPro" id="IPR009305">
    <property type="entry name" value="Mpo1-like"/>
</dbReference>
<dbReference type="Pfam" id="PF06127">
    <property type="entry name" value="Mpo1-like"/>
    <property type="match status" value="1"/>
</dbReference>
<gene>
    <name evidence="1" type="ORF">BSAL_59230</name>
</gene>
<dbReference type="EMBL" id="CYKH01000239">
    <property type="protein sequence ID" value="CUF09665.1"/>
    <property type="molecule type" value="Genomic_DNA"/>
</dbReference>
<dbReference type="OrthoDB" id="5511466at2759"/>
<dbReference type="VEuPathDB" id="TriTrypDB:BSAL_59230"/>
<sequence length="112" mass="12513">MPTGAALPQFRSLEEYYPYYLSQHSSKNCRRLHVVGNSIILGSVGAALTQRDARLAALGLAAGYFVAWGSHILFEDGQTALEPLQQATRNPLYGFVCDWRMFADILCGRFVW</sequence>
<accession>A0A0S4IVD1</accession>
<reference evidence="2" key="1">
    <citation type="submission" date="2015-09" db="EMBL/GenBank/DDBJ databases">
        <authorList>
            <consortium name="Pathogen Informatics"/>
        </authorList>
    </citation>
    <scope>NUCLEOTIDE SEQUENCE [LARGE SCALE GENOMIC DNA]</scope>
    <source>
        <strain evidence="2">Lake Konstanz</strain>
    </source>
</reference>
<name>A0A0S4IVD1_BODSA</name>
<evidence type="ECO:0000313" key="2">
    <source>
        <dbReference type="Proteomes" id="UP000051952"/>
    </source>
</evidence>
<dbReference type="PANTHER" id="PTHR34205:SF2">
    <property type="entry name" value="DUF962 DOMAIN-CONTAINING PROTEIN"/>
    <property type="match status" value="1"/>
</dbReference>
<evidence type="ECO:0000313" key="1">
    <source>
        <dbReference type="EMBL" id="CUF09665.1"/>
    </source>
</evidence>
<dbReference type="Proteomes" id="UP000051952">
    <property type="component" value="Unassembled WGS sequence"/>
</dbReference>
<organism evidence="1 2">
    <name type="scientific">Bodo saltans</name>
    <name type="common">Flagellated protozoan</name>
    <dbReference type="NCBI Taxonomy" id="75058"/>
    <lineage>
        <taxon>Eukaryota</taxon>
        <taxon>Discoba</taxon>
        <taxon>Euglenozoa</taxon>
        <taxon>Kinetoplastea</taxon>
        <taxon>Metakinetoplastina</taxon>
        <taxon>Eubodonida</taxon>
        <taxon>Bodonidae</taxon>
        <taxon>Bodo</taxon>
    </lineage>
</organism>
<dbReference type="PANTHER" id="PTHR34205">
    <property type="entry name" value="TRANSMEMBRANE PROTEIN"/>
    <property type="match status" value="1"/>
</dbReference>
<keyword evidence="2" id="KW-1185">Reference proteome</keyword>